<reference evidence="2 3" key="1">
    <citation type="submission" date="2017-09" db="EMBL/GenBank/DDBJ databases">
        <title>Biodiversity and function of Thalassospira species in the particle-attached aromatic-hydrocarbon-degrading consortia from the surface seawater of the China South Sea.</title>
        <authorList>
            <person name="Dong C."/>
            <person name="Lai Q."/>
            <person name="Shao Z."/>
        </authorList>
    </citation>
    <scope>NUCLEOTIDE SEQUENCE [LARGE SCALE GENOMIC DNA]</scope>
    <source>
        <strain evidence="2 3">139Z-12</strain>
    </source>
</reference>
<sequence>MRHRDSIWLVRVFSKDRTPMRIAVFVENALHSGGAFQQTLSMVQTLQSLPGHDVVVLTPIAENIDHLRERKIEAHLYADGAWTRFCDTIGGLMPRSERVLRLIRRLGLKRLGQNLDIRLDGLGIDIAFFNARSATPIRLSRHSYMFTVWDLCHRDHPEFPEVFANREFERREQILKAVLPKAVAVIADSEIGADKIASWYAVDRARVHVIPFLPSASVRTYARGESTSSPQAVREKYGLPNDYIFYPAQMWAHKNHVYLLEGIAELKSRYGLTIGAALSGGDKGNKDYLRACAQKLGIADQVFFLGFVDDDEIPALYDGAKALVMPSYFGPTNLPPVEAALLGCPVIYADQPAFRAQMGDAALYCDLTAPPSLAEHLRTVIEDASKVRRLKAAGHTLAETLRDDTTPQKLKGIFDAYDLKRRRWKN</sequence>
<dbReference type="PANTHER" id="PTHR46401:SF8">
    <property type="entry name" value="BLL6006 PROTEIN"/>
    <property type="match status" value="1"/>
</dbReference>
<name>A0A2N3L6V7_9PROT</name>
<dbReference type="SUPFAM" id="SSF53756">
    <property type="entry name" value="UDP-Glycosyltransferase/glycogen phosphorylase"/>
    <property type="match status" value="1"/>
</dbReference>
<dbReference type="InterPro" id="IPR001296">
    <property type="entry name" value="Glyco_trans_1"/>
</dbReference>
<dbReference type="AlphaFoldDB" id="A0A2N3L6V7"/>
<evidence type="ECO:0000313" key="3">
    <source>
        <dbReference type="Proteomes" id="UP000233332"/>
    </source>
</evidence>
<comment type="caution">
    <text evidence="2">The sequence shown here is derived from an EMBL/GenBank/DDBJ whole genome shotgun (WGS) entry which is preliminary data.</text>
</comment>
<proteinExistence type="predicted"/>
<dbReference type="PANTHER" id="PTHR46401">
    <property type="entry name" value="GLYCOSYLTRANSFERASE WBBK-RELATED"/>
    <property type="match status" value="1"/>
</dbReference>
<dbReference type="CDD" id="cd03809">
    <property type="entry name" value="GT4_MtfB-like"/>
    <property type="match status" value="1"/>
</dbReference>
<dbReference type="Proteomes" id="UP000233332">
    <property type="component" value="Unassembled WGS sequence"/>
</dbReference>
<keyword evidence="2" id="KW-0808">Transferase</keyword>
<protein>
    <submittedName>
        <fullName evidence="2">Glycosyl transferase family 1</fullName>
    </submittedName>
</protein>
<feature type="domain" description="Glycosyl transferase family 1" evidence="1">
    <location>
        <begin position="241"/>
        <end position="394"/>
    </location>
</feature>
<organism evidence="2 3">
    <name type="scientific">Thalassospira lohafexi</name>
    <dbReference type="NCBI Taxonomy" id="744227"/>
    <lineage>
        <taxon>Bacteria</taxon>
        <taxon>Pseudomonadati</taxon>
        <taxon>Pseudomonadota</taxon>
        <taxon>Alphaproteobacteria</taxon>
        <taxon>Rhodospirillales</taxon>
        <taxon>Thalassospiraceae</taxon>
        <taxon>Thalassospira</taxon>
    </lineage>
</organism>
<dbReference type="Gene3D" id="3.40.50.2000">
    <property type="entry name" value="Glycogen Phosphorylase B"/>
    <property type="match status" value="2"/>
</dbReference>
<dbReference type="GO" id="GO:0016757">
    <property type="term" value="F:glycosyltransferase activity"/>
    <property type="evidence" value="ECO:0007669"/>
    <property type="project" value="InterPro"/>
</dbReference>
<accession>A0A2N3L6V7</accession>
<dbReference type="EMBL" id="NXGX01000004">
    <property type="protein sequence ID" value="PKR58528.1"/>
    <property type="molecule type" value="Genomic_DNA"/>
</dbReference>
<evidence type="ECO:0000313" key="2">
    <source>
        <dbReference type="EMBL" id="PKR58528.1"/>
    </source>
</evidence>
<evidence type="ECO:0000259" key="1">
    <source>
        <dbReference type="Pfam" id="PF00534"/>
    </source>
</evidence>
<keyword evidence="3" id="KW-1185">Reference proteome</keyword>
<gene>
    <name evidence="2" type="ORF">COO92_12440</name>
</gene>
<dbReference type="Pfam" id="PF00534">
    <property type="entry name" value="Glycos_transf_1"/>
    <property type="match status" value="1"/>
</dbReference>